<dbReference type="GO" id="GO:0004175">
    <property type="term" value="F:endopeptidase activity"/>
    <property type="evidence" value="ECO:0007669"/>
    <property type="project" value="EnsemblMetazoa"/>
</dbReference>
<keyword evidence="8" id="KW-0106">Calcium</keyword>
<dbReference type="InterPro" id="IPR036445">
    <property type="entry name" value="GPCR_2_extracell_dom_sf"/>
</dbReference>
<keyword evidence="7" id="KW-0677">Repeat</keyword>
<feature type="domain" description="G-protein coupled receptors family 2 profile 2" evidence="18">
    <location>
        <begin position="591"/>
        <end position="830"/>
    </location>
</feature>
<dbReference type="Gene3D" id="4.10.1240.10">
    <property type="entry name" value="GPCR, family 2, extracellular hormone receptor domain"/>
    <property type="match status" value="1"/>
</dbReference>
<feature type="transmembrane region" description="Helical" evidence="16">
    <location>
        <begin position="782"/>
        <end position="800"/>
    </location>
</feature>
<keyword evidence="3" id="KW-1003">Cell membrane</keyword>
<evidence type="ECO:0000256" key="12">
    <source>
        <dbReference type="ARBA" id="ARBA00023157"/>
    </source>
</evidence>
<dbReference type="InterPro" id="IPR017981">
    <property type="entry name" value="GPCR_2-like_7TM"/>
</dbReference>
<dbReference type="InterPro" id="IPR057244">
    <property type="entry name" value="GAIN_B"/>
</dbReference>
<reference evidence="20" key="1">
    <citation type="journal article" date="2007" name="Science">
        <title>Draft genome of the filarial nematode parasite Brugia malayi.</title>
        <authorList>
            <person name="Ghedin E."/>
            <person name="Wang S."/>
            <person name="Spiro D."/>
            <person name="Caler E."/>
            <person name="Zhao Q."/>
            <person name="Crabtree J."/>
            <person name="Allen J.E."/>
            <person name="Delcher A.L."/>
            <person name="Guiliano D.B."/>
            <person name="Miranda-Saavedra D."/>
            <person name="Angiuoli S.V."/>
            <person name="Creasy T."/>
            <person name="Amedeo P."/>
            <person name="Haas B."/>
            <person name="El-Sayed N.M."/>
            <person name="Wortman J.R."/>
            <person name="Feldblyum T."/>
            <person name="Tallon L."/>
            <person name="Schatz M."/>
            <person name="Shumway M."/>
            <person name="Koo H."/>
            <person name="Salzberg S.L."/>
            <person name="Schobel S."/>
            <person name="Pertea M."/>
            <person name="Pop M."/>
            <person name="White O."/>
            <person name="Barton G.J."/>
            <person name="Carlow C.K."/>
            <person name="Crawford M.J."/>
            <person name="Daub J."/>
            <person name="Dimmic M.W."/>
            <person name="Estes C.F."/>
            <person name="Foster J.M."/>
            <person name="Ganatra M."/>
            <person name="Gregory W.F."/>
            <person name="Johnson N.M."/>
            <person name="Jin J."/>
            <person name="Komuniecki R."/>
            <person name="Korf I."/>
            <person name="Kumar S."/>
            <person name="Laney S."/>
            <person name="Li B.W."/>
            <person name="Li W."/>
            <person name="Lindblom T.H."/>
            <person name="Lustigman S."/>
            <person name="Ma D."/>
            <person name="Maina C.V."/>
            <person name="Martin D.M."/>
            <person name="McCarter J.P."/>
            <person name="McReynolds L."/>
            <person name="Mitreva M."/>
            <person name="Nutman T.B."/>
            <person name="Parkinson J."/>
            <person name="Peregrin-Alvarez J.M."/>
            <person name="Poole C."/>
            <person name="Ren Q."/>
            <person name="Saunders L."/>
            <person name="Sluder A.E."/>
            <person name="Smith K."/>
            <person name="Stanke M."/>
            <person name="Unnasch T.R."/>
            <person name="Ware J."/>
            <person name="Wei A.D."/>
            <person name="Weil G."/>
            <person name="Williams D.J."/>
            <person name="Zhang Y."/>
            <person name="Williams S.A."/>
            <person name="Fraser-Liggett C."/>
            <person name="Slatko B."/>
            <person name="Blaxter M.L."/>
            <person name="Scott A.L."/>
        </authorList>
    </citation>
    <scope>NUCLEOTIDE SEQUENCE</scope>
    <source>
        <strain evidence="20">FR3</strain>
    </source>
</reference>
<evidence type="ECO:0000256" key="6">
    <source>
        <dbReference type="ARBA" id="ARBA00022729"/>
    </source>
</evidence>
<evidence type="ECO:0000256" key="14">
    <source>
        <dbReference type="ARBA" id="ARBA00023180"/>
    </source>
</evidence>
<feature type="transmembrane region" description="Helical" evidence="16">
    <location>
        <begin position="695"/>
        <end position="717"/>
    </location>
</feature>
<evidence type="ECO:0000259" key="17">
    <source>
        <dbReference type="PROSITE" id="PS50221"/>
    </source>
</evidence>
<dbReference type="Pfam" id="PF00002">
    <property type="entry name" value="7tm_2"/>
    <property type="match status" value="1"/>
</dbReference>
<dbReference type="CDD" id="cd15440">
    <property type="entry name" value="7tmB2_latrophilin-like_invertebrate"/>
    <property type="match status" value="1"/>
</dbReference>
<feature type="transmembrane region" description="Helical" evidence="16">
    <location>
        <begin position="593"/>
        <end position="616"/>
    </location>
</feature>
<evidence type="ECO:0000313" key="19">
    <source>
        <dbReference type="EMBL" id="VIO94191.1"/>
    </source>
</evidence>
<dbReference type="SUPFAM" id="SSF81321">
    <property type="entry name" value="Family A G protein-coupled receptor-like"/>
    <property type="match status" value="1"/>
</dbReference>
<organism evidence="19">
    <name type="scientific">Brugia malayi</name>
    <name type="common">Filarial nematode worm</name>
    <dbReference type="NCBI Taxonomy" id="6279"/>
    <lineage>
        <taxon>Eukaryota</taxon>
        <taxon>Metazoa</taxon>
        <taxon>Ecdysozoa</taxon>
        <taxon>Nematoda</taxon>
        <taxon>Chromadorea</taxon>
        <taxon>Rhabditida</taxon>
        <taxon>Spirurina</taxon>
        <taxon>Spiruromorpha</taxon>
        <taxon>Filarioidea</taxon>
        <taxon>Onchocercidae</taxon>
        <taxon>Brugia</taxon>
    </lineage>
</organism>
<feature type="transmembrane region" description="Helical" evidence="16">
    <location>
        <begin position="628"/>
        <end position="645"/>
    </location>
</feature>
<evidence type="ECO:0000256" key="5">
    <source>
        <dbReference type="ARBA" id="ARBA00022692"/>
    </source>
</evidence>
<feature type="domain" description="GAIN-B" evidence="17">
    <location>
        <begin position="427"/>
        <end position="579"/>
    </location>
</feature>
<evidence type="ECO:0000256" key="1">
    <source>
        <dbReference type="ARBA" id="ARBA00004651"/>
    </source>
</evidence>
<keyword evidence="5 16" id="KW-0812">Transmembrane</keyword>
<keyword evidence="4" id="KW-0245">EGF-like domain</keyword>
<evidence type="ECO:0000256" key="9">
    <source>
        <dbReference type="ARBA" id="ARBA00022989"/>
    </source>
</evidence>
<dbReference type="InterPro" id="IPR032471">
    <property type="entry name" value="AGRL2-4_GAIN_subdom_A"/>
</dbReference>
<dbReference type="InterPro" id="IPR000203">
    <property type="entry name" value="GPS"/>
</dbReference>
<comment type="subcellular location">
    <subcellularLocation>
        <location evidence="1">Cell membrane</location>
        <topology evidence="1">Multi-pass membrane protein</topology>
    </subcellularLocation>
</comment>
<dbReference type="InterPro" id="IPR048072">
    <property type="entry name" value="7tmB2_latrophilin-like"/>
</dbReference>
<dbReference type="SMART" id="SM00303">
    <property type="entry name" value="GPS"/>
    <property type="match status" value="1"/>
</dbReference>
<keyword evidence="15" id="KW-0807">Transducer</keyword>
<dbReference type="PANTHER" id="PTHR12011:SF347">
    <property type="entry name" value="FI21270P1-RELATED"/>
    <property type="match status" value="1"/>
</dbReference>
<dbReference type="Gene3D" id="1.20.1070.10">
    <property type="entry name" value="Rhodopsin 7-helix transmembrane proteins"/>
    <property type="match status" value="1"/>
</dbReference>
<dbReference type="GO" id="GO:0005886">
    <property type="term" value="C:plasma membrane"/>
    <property type="evidence" value="ECO:0007669"/>
    <property type="project" value="UniProtKB-SubCell"/>
</dbReference>
<evidence type="ECO:0000256" key="3">
    <source>
        <dbReference type="ARBA" id="ARBA00022475"/>
    </source>
</evidence>
<dbReference type="OrthoDB" id="1100386at2759"/>
<dbReference type="RefSeq" id="XP_042934805.1">
    <property type="nucleotide sequence ID" value="XM_043078871.1"/>
</dbReference>
<dbReference type="PRINTS" id="PR00249">
    <property type="entry name" value="GPCRSECRETIN"/>
</dbReference>
<dbReference type="PROSITE" id="PS50221">
    <property type="entry name" value="GAIN_B"/>
    <property type="match status" value="1"/>
</dbReference>
<evidence type="ECO:0000256" key="4">
    <source>
        <dbReference type="ARBA" id="ARBA00022536"/>
    </source>
</evidence>
<keyword evidence="10" id="KW-0297">G-protein coupled receptor</keyword>
<dbReference type="WBParaSite" id="Bm1739a.1">
    <property type="protein sequence ID" value="Bm1739a.1"/>
    <property type="gene ID" value="WBGene00222000"/>
</dbReference>
<evidence type="ECO:0000313" key="20">
    <source>
        <dbReference type="Proteomes" id="UP000006672"/>
    </source>
</evidence>
<dbReference type="STRING" id="6279.A0A5S6PD74"/>
<evidence type="ECO:0000256" key="11">
    <source>
        <dbReference type="ARBA" id="ARBA00023136"/>
    </source>
</evidence>
<dbReference type="EMBL" id="CAAKNF010000193">
    <property type="protein sequence ID" value="VIO94191.1"/>
    <property type="molecule type" value="Genomic_DNA"/>
</dbReference>
<dbReference type="PANTHER" id="PTHR12011">
    <property type="entry name" value="ADHESION G-PROTEIN COUPLED RECEPTOR"/>
    <property type="match status" value="1"/>
</dbReference>
<evidence type="ECO:0000256" key="2">
    <source>
        <dbReference type="ARBA" id="ARBA00007343"/>
    </source>
</evidence>
<protein>
    <submittedName>
        <fullName evidence="19 21">Uncharacterized protein</fullName>
    </submittedName>
</protein>
<dbReference type="Proteomes" id="UP000006672">
    <property type="component" value="Unassembled WGS sequence"/>
</dbReference>
<gene>
    <name evidence="19 21" type="primary">Bma-lat-2</name>
    <name evidence="19" type="ORF">BM_BM1739</name>
</gene>
<dbReference type="Pfam" id="PF16489">
    <property type="entry name" value="GAIN"/>
    <property type="match status" value="1"/>
</dbReference>
<reference evidence="19" key="2">
    <citation type="submission" date="2019-04" db="EMBL/GenBank/DDBJ databases">
        <authorList>
            <person name="Howe K."/>
            <person name="Paulini M."/>
            <person name="Williams G."/>
        </authorList>
    </citation>
    <scope>NUCLEOTIDE SEQUENCE [LARGE SCALE GENOMIC DNA]</scope>
    <source>
        <strain evidence="19">FR3</strain>
    </source>
</reference>
<evidence type="ECO:0000256" key="10">
    <source>
        <dbReference type="ARBA" id="ARBA00023040"/>
    </source>
</evidence>
<dbReference type="FunFam" id="1.20.1070.10:FF:000054">
    <property type="entry name" value="Adhesion G protein-coupled receptor E3"/>
    <property type="match status" value="1"/>
</dbReference>
<dbReference type="Gene3D" id="2.60.220.50">
    <property type="match status" value="1"/>
</dbReference>
<dbReference type="GO" id="GO:0007166">
    <property type="term" value="P:cell surface receptor signaling pathway"/>
    <property type="evidence" value="ECO:0007669"/>
    <property type="project" value="InterPro"/>
</dbReference>
<keyword evidence="14" id="KW-0325">Glycoprotein</keyword>
<evidence type="ECO:0000256" key="13">
    <source>
        <dbReference type="ARBA" id="ARBA00023170"/>
    </source>
</evidence>
<keyword evidence="13" id="KW-0675">Receptor</keyword>
<dbReference type="AlphaFoldDB" id="A0A4E9FBB8"/>
<dbReference type="InterPro" id="IPR000832">
    <property type="entry name" value="GPCR_2_secretin-like"/>
</dbReference>
<comment type="similarity">
    <text evidence="2">Belongs to the G-protein coupled receptor 2 family. Adhesion G-protein coupled receptor (ADGR) subfamily.</text>
</comment>
<feature type="transmembrane region" description="Helical" evidence="16">
    <location>
        <begin position="657"/>
        <end position="674"/>
    </location>
</feature>
<dbReference type="GeneID" id="6103682"/>
<evidence type="ECO:0000256" key="7">
    <source>
        <dbReference type="ARBA" id="ARBA00022737"/>
    </source>
</evidence>
<proteinExistence type="inferred from homology"/>
<keyword evidence="11 16" id="KW-0472">Membrane</keyword>
<evidence type="ECO:0000259" key="18">
    <source>
        <dbReference type="PROSITE" id="PS50261"/>
    </source>
</evidence>
<dbReference type="GO" id="GO:0097264">
    <property type="term" value="P:self proteolysis"/>
    <property type="evidence" value="ECO:0007669"/>
    <property type="project" value="EnsemblMetazoa"/>
</dbReference>
<evidence type="ECO:0000256" key="8">
    <source>
        <dbReference type="ARBA" id="ARBA00022837"/>
    </source>
</evidence>
<evidence type="ECO:0000256" key="15">
    <source>
        <dbReference type="ARBA" id="ARBA00023224"/>
    </source>
</evidence>
<accession>A0A5S6PD74</accession>
<evidence type="ECO:0000313" key="21">
    <source>
        <dbReference type="WBParaSite" id="Bm1739a.1"/>
    </source>
</evidence>
<dbReference type="InterPro" id="IPR046338">
    <property type="entry name" value="GAIN_dom_sf"/>
</dbReference>
<feature type="transmembrane region" description="Helical" evidence="16">
    <location>
        <begin position="737"/>
        <end position="761"/>
    </location>
</feature>
<evidence type="ECO:0000256" key="16">
    <source>
        <dbReference type="SAM" id="Phobius"/>
    </source>
</evidence>
<feature type="transmembrane region" description="Helical" evidence="16">
    <location>
        <begin position="806"/>
        <end position="829"/>
    </location>
</feature>
<accession>A0A4E9FBB8</accession>
<name>A0A4E9FBB8_BRUMA</name>
<dbReference type="CTD" id="6103682"/>
<keyword evidence="12" id="KW-1015">Disulfide bond</keyword>
<dbReference type="GO" id="GO:0004930">
    <property type="term" value="F:G protein-coupled receptor activity"/>
    <property type="evidence" value="ECO:0007669"/>
    <property type="project" value="UniProtKB-KW"/>
</dbReference>
<dbReference type="PROSITE" id="PS50261">
    <property type="entry name" value="G_PROTEIN_RECEP_F2_4"/>
    <property type="match status" value="1"/>
</dbReference>
<keyword evidence="20" id="KW-1185">Reference proteome</keyword>
<keyword evidence="6" id="KW-0732">Signal</keyword>
<keyword evidence="9 16" id="KW-1133">Transmembrane helix</keyword>
<sequence length="1004" mass="113068">MFRDWILVNCSNLHLPINKGIVFESQSIICADNQFEFSCPSGGSIYVDFAAYGNIGGGQLAFSVGLIAEKKIAIVVQRQVHNNKSSCYWMDGFERLGGSSFCDCYYITSRRAFWNQRNCNSSQQWVCQFAPETQSTEVHNKFMKQHTIFNRLWNVESAGSSTAQDGTNLRRKRSFCEEFEWDGIIVPRTLACSEIEIPCPDPENTIGVTTQKCSCESSGWEGKPNTANCTHKWVGLLDQMIDSDEPAEHISRKWAQFLQDSVKQILFGGDLVGSIEIGEKLLSLARVQYAILDNEEERNEKAIEFTEMYGEAGNELLSDRAAIVWMTLPDDVRIREVSSLISELEQSATLMAEFISEKQKRIEYNNWAFEVQMKGPIPNHVDDSGKSKLVRRSHIFDAISFTNISSSYTNADFNELTGNVTFSFSLSPTFLMPPLKILQQSAQVAVLPTFGDSSLLMRPRSRVIPTRRNLLLVAYYVFRSVGALLNTNKTTIANSLIIGASVNDPMTSIPLPESHPVTFKFYHLRTNGVNNPRCVFWDISKKIWSKEGCKTLRTVNDSTECSCTHLTSFAILMDITGLSGHDKESVVNQVLNLTTTVGCIFSIICLSLTSLVFTCFRSLWSVRHMIHSNLCFCLLLAELVFVTSIDRTENRTICRAVAVILHYFFLSAFCWMLLEGYQLYLMLVQVFENEEGKTVFYCLYAYGFPAIIVAITVGVAWSNYSTDQYCWLNVATPTIWAFAGPIAVVIVFNIVFLGVALRVVLSVPSRHRNRMEQMLGWLKGSATLLCLLGVTWIFGYLMIIQGAETVFAYIFTILNCLQGVFIFIIHVVLNDKVRSTLLRFLRANICCLSDVNTPSVVSTDQKFTDMMKNSDLSRISSQPLTGSSDWRSIKKEEKGLFLEKVSSQMDGKGSPTTMITYLDWKRKVSNDSISTPSNDCGNYDCEKKEAFPVSTDNALITDLSQENSEIDDEGKSFTVHPEINCSNGDRFKPIQKRSSEISTIIERF</sequence>
<reference evidence="21" key="3">
    <citation type="submission" date="2019-12" db="UniProtKB">
        <authorList>
            <consortium name="WormBaseParasite"/>
        </authorList>
    </citation>
    <scope>IDENTIFICATION</scope>
</reference>
<dbReference type="Pfam" id="PF01825">
    <property type="entry name" value="GPS"/>
    <property type="match status" value="1"/>
</dbReference>